<keyword evidence="3 5" id="KW-1133">Transmembrane helix</keyword>
<comment type="subcellular location">
    <subcellularLocation>
        <location evidence="1">Membrane</location>
        <topology evidence="1">Multi-pass membrane protein</topology>
    </subcellularLocation>
</comment>
<accession>A0A6J4SUU4</accession>
<reference evidence="6" key="1">
    <citation type="submission" date="2020-02" db="EMBL/GenBank/DDBJ databases">
        <authorList>
            <person name="Meier V. D."/>
        </authorList>
    </citation>
    <scope>NUCLEOTIDE SEQUENCE</scope>
    <source>
        <strain evidence="6">AVDCRST_MAG96</strain>
    </source>
</reference>
<evidence type="ECO:0000256" key="3">
    <source>
        <dbReference type="ARBA" id="ARBA00022989"/>
    </source>
</evidence>
<dbReference type="GO" id="GO:0016020">
    <property type="term" value="C:membrane"/>
    <property type="evidence" value="ECO:0007669"/>
    <property type="project" value="UniProtKB-SubCell"/>
</dbReference>
<dbReference type="PANTHER" id="PTHR42829">
    <property type="entry name" value="NADH-UBIQUINONE OXIDOREDUCTASE CHAIN 5"/>
    <property type="match status" value="1"/>
</dbReference>
<evidence type="ECO:0000256" key="2">
    <source>
        <dbReference type="ARBA" id="ARBA00022692"/>
    </source>
</evidence>
<evidence type="ECO:0000313" key="6">
    <source>
        <dbReference type="EMBL" id="CAA9506015.1"/>
    </source>
</evidence>
<dbReference type="EC" id="1.6.5.3" evidence="6"/>
<dbReference type="GO" id="GO:0008137">
    <property type="term" value="F:NADH dehydrogenase (ubiquinone) activity"/>
    <property type="evidence" value="ECO:0007669"/>
    <property type="project" value="InterPro"/>
</dbReference>
<gene>
    <name evidence="6" type="ORF">AVDCRST_MAG96-2221</name>
</gene>
<proteinExistence type="predicted"/>
<name>A0A6J4SUU4_9BACT</name>
<evidence type="ECO:0000256" key="1">
    <source>
        <dbReference type="ARBA" id="ARBA00004141"/>
    </source>
</evidence>
<dbReference type="GO" id="GO:0015990">
    <property type="term" value="P:electron transport coupled proton transport"/>
    <property type="evidence" value="ECO:0007669"/>
    <property type="project" value="TreeGrafter"/>
</dbReference>
<evidence type="ECO:0000256" key="4">
    <source>
        <dbReference type="ARBA" id="ARBA00023136"/>
    </source>
</evidence>
<dbReference type="EMBL" id="CADCVN010000856">
    <property type="protein sequence ID" value="CAA9506015.1"/>
    <property type="molecule type" value="Genomic_DNA"/>
</dbReference>
<dbReference type="InterPro" id="IPR003945">
    <property type="entry name" value="NU5C-like"/>
</dbReference>
<keyword evidence="2 5" id="KW-0812">Transmembrane</keyword>
<feature type="transmembrane region" description="Helical" evidence="5">
    <location>
        <begin position="40"/>
        <end position="59"/>
    </location>
</feature>
<keyword evidence="4 5" id="KW-0472">Membrane</keyword>
<dbReference type="AlphaFoldDB" id="A0A6J4SUU4"/>
<dbReference type="PANTHER" id="PTHR42829:SF2">
    <property type="entry name" value="NADH-UBIQUINONE OXIDOREDUCTASE CHAIN 5"/>
    <property type="match status" value="1"/>
</dbReference>
<keyword evidence="6" id="KW-0560">Oxidoreductase</keyword>
<protein>
    <submittedName>
        <fullName evidence="6">NADH-ubiquinone oxidoreductase chain L</fullName>
        <ecNumber evidence="6">1.6.5.3</ecNumber>
    </submittedName>
</protein>
<dbReference type="GO" id="GO:0042773">
    <property type="term" value="P:ATP synthesis coupled electron transport"/>
    <property type="evidence" value="ECO:0007669"/>
    <property type="project" value="InterPro"/>
</dbReference>
<keyword evidence="6" id="KW-0830">Ubiquinone</keyword>
<sequence length="84" mass="9039">MYLLIVTLPLLGSCVAGAFGRFLGLRGTAIVTTTCVSLSFILSLIAFYEVALGASACYIKIAPWIFSEMFDASWGFFGDREVTG</sequence>
<dbReference type="GO" id="GO:0003954">
    <property type="term" value="F:NADH dehydrogenase activity"/>
    <property type="evidence" value="ECO:0007669"/>
    <property type="project" value="TreeGrafter"/>
</dbReference>
<organism evidence="6">
    <name type="scientific">uncultured Segetibacter sp</name>
    <dbReference type="NCBI Taxonomy" id="481133"/>
    <lineage>
        <taxon>Bacteria</taxon>
        <taxon>Pseudomonadati</taxon>
        <taxon>Bacteroidota</taxon>
        <taxon>Chitinophagia</taxon>
        <taxon>Chitinophagales</taxon>
        <taxon>Chitinophagaceae</taxon>
        <taxon>Segetibacter</taxon>
        <taxon>environmental samples</taxon>
    </lineage>
</organism>
<evidence type="ECO:0000256" key="5">
    <source>
        <dbReference type="SAM" id="Phobius"/>
    </source>
</evidence>